<keyword evidence="3" id="KW-1185">Reference proteome</keyword>
<feature type="compositionally biased region" description="Polar residues" evidence="1">
    <location>
        <begin position="29"/>
        <end position="38"/>
    </location>
</feature>
<feature type="compositionally biased region" description="Polar residues" evidence="1">
    <location>
        <begin position="663"/>
        <end position="691"/>
    </location>
</feature>
<name>A0A8J8NFW4_HALGN</name>
<dbReference type="AlphaFoldDB" id="A0A8J8NFW4"/>
<dbReference type="EMBL" id="RRYP01017638">
    <property type="protein sequence ID" value="TNV74019.1"/>
    <property type="molecule type" value="Genomic_DNA"/>
</dbReference>
<feature type="compositionally biased region" description="Polar residues" evidence="1">
    <location>
        <begin position="626"/>
        <end position="639"/>
    </location>
</feature>
<feature type="region of interest" description="Disordered" evidence="1">
    <location>
        <begin position="20"/>
        <end position="58"/>
    </location>
</feature>
<sequence length="773" mass="86074">MDCIVSRYIRLSIQSGVRRQSLHTERSNTRSNMRSVSKTAGGASALSQPLSPKSISSSTTKMYNISQNQLNVRNEARSQLKKAVFQMEAWKMIRTAVKSPQQRTSVSPIQMNRSPFSHRDPIPRGTPLNNFGASPSPLNSALKLLKSRKSLERNPIVTTNKSSFTTHKTLLSPRASPTRPINFNVTPSIGLGTARILQEKSLKLYESLKSPRRSSGIKLKDDRIDINAYKSVEVSASRIPVNLTIKLDSPIGEDDQSDIVRINDDEGGSNRSSSHISKQSSPHSQSTINKSLNAYLSAMSPSPSRLKSQKLALGYSSITASKIKNQTQNYNTSRPYTGAQTGPYTIEAALRDIVQPTKRLQSYIFINRYFSPEALSTRGDFPSRDIFHRVVRILLDSLGDNSQISQLSSEALLNIIRNFHLILEPQLTKFFSKILELTNKKESLEQMNQRENLTTLILATYSPVLLLKQLILAMDKARFLKDTTYMINSYELISSIIQNVQKNQDQQQSTSSSDTPPITFDQLLESSGLIYFIAESIVLSKPWEKDMRQAAQLQQAKSTLFRLSKTLLELLHCVCTQSAFTRTVQQLPHSVLNQAIQVIELTDTDDVDPELFGLLHSVSLDAEPTPTLTYHSSRRQSNGPPGLNFPLQSSRSPMNLESPPPSHRSSTAQASLPPQQSTQLFSAPQSPISSGKQRFDLQIGVNTSILSGGTINTQNQSIDVSGLHSAESQVRTAVTLKLAAMRQRMGEEKFKLVTQGKLTQQQREMIEQIMMGK</sequence>
<evidence type="ECO:0000256" key="1">
    <source>
        <dbReference type="SAM" id="MobiDB-lite"/>
    </source>
</evidence>
<accession>A0A8J8NFW4</accession>
<gene>
    <name evidence="2" type="ORF">FGO68_gene5751</name>
</gene>
<feature type="compositionally biased region" description="Low complexity" evidence="1">
    <location>
        <begin position="46"/>
        <end position="58"/>
    </location>
</feature>
<reference evidence="2" key="1">
    <citation type="submission" date="2019-06" db="EMBL/GenBank/DDBJ databases">
        <authorList>
            <person name="Zheng W."/>
        </authorList>
    </citation>
    <scope>NUCLEOTIDE SEQUENCE</scope>
    <source>
        <strain evidence="2">QDHG01</strain>
    </source>
</reference>
<feature type="region of interest" description="Disordered" evidence="1">
    <location>
        <begin position="254"/>
        <end position="287"/>
    </location>
</feature>
<proteinExistence type="predicted"/>
<comment type="caution">
    <text evidence="2">The sequence shown here is derived from an EMBL/GenBank/DDBJ whole genome shotgun (WGS) entry which is preliminary data.</text>
</comment>
<dbReference type="Proteomes" id="UP000785679">
    <property type="component" value="Unassembled WGS sequence"/>
</dbReference>
<feature type="compositionally biased region" description="Polar residues" evidence="1">
    <location>
        <begin position="99"/>
        <end position="115"/>
    </location>
</feature>
<feature type="region of interest" description="Disordered" evidence="1">
    <location>
        <begin position="99"/>
        <end position="119"/>
    </location>
</feature>
<organism evidence="2 3">
    <name type="scientific">Halteria grandinella</name>
    <dbReference type="NCBI Taxonomy" id="5974"/>
    <lineage>
        <taxon>Eukaryota</taxon>
        <taxon>Sar</taxon>
        <taxon>Alveolata</taxon>
        <taxon>Ciliophora</taxon>
        <taxon>Intramacronucleata</taxon>
        <taxon>Spirotrichea</taxon>
        <taxon>Stichotrichia</taxon>
        <taxon>Sporadotrichida</taxon>
        <taxon>Halteriidae</taxon>
        <taxon>Halteria</taxon>
    </lineage>
</organism>
<feature type="compositionally biased region" description="Low complexity" evidence="1">
    <location>
        <begin position="269"/>
        <end position="286"/>
    </location>
</feature>
<feature type="region of interest" description="Disordered" evidence="1">
    <location>
        <begin position="626"/>
        <end position="691"/>
    </location>
</feature>
<feature type="compositionally biased region" description="Polar residues" evidence="1">
    <location>
        <begin position="646"/>
        <end position="655"/>
    </location>
</feature>
<evidence type="ECO:0000313" key="3">
    <source>
        <dbReference type="Proteomes" id="UP000785679"/>
    </source>
</evidence>
<protein>
    <submittedName>
        <fullName evidence="2">Uncharacterized protein</fullName>
    </submittedName>
</protein>
<evidence type="ECO:0000313" key="2">
    <source>
        <dbReference type="EMBL" id="TNV74019.1"/>
    </source>
</evidence>